<accession>A0A1M5MY40</accession>
<evidence type="ECO:0000256" key="6">
    <source>
        <dbReference type="PROSITE-ProRule" id="PRU00169"/>
    </source>
</evidence>
<keyword evidence="1 6" id="KW-0597">Phosphoprotein</keyword>
<evidence type="ECO:0000256" key="1">
    <source>
        <dbReference type="ARBA" id="ARBA00022553"/>
    </source>
</evidence>
<dbReference type="InterPro" id="IPR011006">
    <property type="entry name" value="CheY-like_superfamily"/>
</dbReference>
<name>A0A1M5MY40_9GAMM</name>
<organism evidence="9 10">
    <name type="scientific">Hydrocarboniphaga daqingensis</name>
    <dbReference type="NCBI Taxonomy" id="490188"/>
    <lineage>
        <taxon>Bacteria</taxon>
        <taxon>Pseudomonadati</taxon>
        <taxon>Pseudomonadota</taxon>
        <taxon>Gammaproteobacteria</taxon>
        <taxon>Nevskiales</taxon>
        <taxon>Nevskiaceae</taxon>
        <taxon>Hydrocarboniphaga</taxon>
    </lineage>
</organism>
<dbReference type="Pfam" id="PF00072">
    <property type="entry name" value="Response_reg"/>
    <property type="match status" value="1"/>
</dbReference>
<dbReference type="GO" id="GO:0000156">
    <property type="term" value="F:phosphorelay response regulator activity"/>
    <property type="evidence" value="ECO:0007669"/>
    <property type="project" value="TreeGrafter"/>
</dbReference>
<dbReference type="InterPro" id="IPR039420">
    <property type="entry name" value="WalR-like"/>
</dbReference>
<sequence>MAALLIVEDEAIVALDLAAQIQDLGHKVLGIADNAEDAIRLAREKQPDLVLMDVVIKGPRDGVEAAQVIQRDLAIPVVFLTAYSDTLTVDRLTQVGPFGYLTKPFLGRDLKAAIQLASFKGQAEAHLREAHHWLASALGSVTDGIIAIDPDGRVRFVNAAAEQIIGWLNDDAEGRPLSQVLQLKEALEPGPERTIATLVDRDGASRRIEVSRAPIASSAGPALGTMVMLRALGND</sequence>
<evidence type="ECO:0000259" key="8">
    <source>
        <dbReference type="PROSITE" id="PS50112"/>
    </source>
</evidence>
<feature type="domain" description="Response regulatory" evidence="7">
    <location>
        <begin position="3"/>
        <end position="118"/>
    </location>
</feature>
<dbReference type="InterPro" id="IPR013767">
    <property type="entry name" value="PAS_fold"/>
</dbReference>
<dbReference type="Pfam" id="PF00989">
    <property type="entry name" value="PAS"/>
    <property type="match status" value="1"/>
</dbReference>
<dbReference type="InterPro" id="IPR001789">
    <property type="entry name" value="Sig_transdc_resp-reg_receiver"/>
</dbReference>
<dbReference type="SMART" id="SM00091">
    <property type="entry name" value="PAS"/>
    <property type="match status" value="1"/>
</dbReference>
<keyword evidence="5" id="KW-0804">Transcription</keyword>
<dbReference type="PANTHER" id="PTHR48111">
    <property type="entry name" value="REGULATOR OF RPOS"/>
    <property type="match status" value="1"/>
</dbReference>
<evidence type="ECO:0000313" key="9">
    <source>
        <dbReference type="EMBL" id="SHG82256.1"/>
    </source>
</evidence>
<reference evidence="9 10" key="1">
    <citation type="submission" date="2016-11" db="EMBL/GenBank/DDBJ databases">
        <authorList>
            <person name="Jaros S."/>
            <person name="Januszkiewicz K."/>
            <person name="Wedrychowicz H."/>
        </authorList>
    </citation>
    <scope>NUCLEOTIDE SEQUENCE [LARGE SCALE GENOMIC DNA]</scope>
    <source>
        <strain evidence="9 10">CGMCC 1.7049</strain>
    </source>
</reference>
<dbReference type="GO" id="GO:0032993">
    <property type="term" value="C:protein-DNA complex"/>
    <property type="evidence" value="ECO:0007669"/>
    <property type="project" value="TreeGrafter"/>
</dbReference>
<dbReference type="NCBIfam" id="TIGR00229">
    <property type="entry name" value="sensory_box"/>
    <property type="match status" value="1"/>
</dbReference>
<proteinExistence type="predicted"/>
<dbReference type="PANTHER" id="PTHR48111:SF1">
    <property type="entry name" value="TWO-COMPONENT RESPONSE REGULATOR ORR33"/>
    <property type="match status" value="1"/>
</dbReference>
<dbReference type="PROSITE" id="PS50112">
    <property type="entry name" value="PAS"/>
    <property type="match status" value="1"/>
</dbReference>
<dbReference type="Proteomes" id="UP000199758">
    <property type="component" value="Unassembled WGS sequence"/>
</dbReference>
<dbReference type="AlphaFoldDB" id="A0A1M5MY40"/>
<evidence type="ECO:0000256" key="4">
    <source>
        <dbReference type="ARBA" id="ARBA00023125"/>
    </source>
</evidence>
<dbReference type="SUPFAM" id="SSF55785">
    <property type="entry name" value="PYP-like sensor domain (PAS domain)"/>
    <property type="match status" value="1"/>
</dbReference>
<keyword evidence="4" id="KW-0238">DNA-binding</keyword>
<dbReference type="CDD" id="cd17534">
    <property type="entry name" value="REC_DC-like"/>
    <property type="match status" value="1"/>
</dbReference>
<dbReference type="GO" id="GO:0005829">
    <property type="term" value="C:cytosol"/>
    <property type="evidence" value="ECO:0007669"/>
    <property type="project" value="TreeGrafter"/>
</dbReference>
<dbReference type="SMART" id="SM00448">
    <property type="entry name" value="REC"/>
    <property type="match status" value="1"/>
</dbReference>
<evidence type="ECO:0000256" key="5">
    <source>
        <dbReference type="ARBA" id="ARBA00023163"/>
    </source>
</evidence>
<dbReference type="GO" id="GO:0006355">
    <property type="term" value="P:regulation of DNA-templated transcription"/>
    <property type="evidence" value="ECO:0007669"/>
    <property type="project" value="InterPro"/>
</dbReference>
<feature type="modified residue" description="4-aspartylphosphate" evidence="6">
    <location>
        <position position="53"/>
    </location>
</feature>
<evidence type="ECO:0000256" key="2">
    <source>
        <dbReference type="ARBA" id="ARBA00023012"/>
    </source>
</evidence>
<dbReference type="OrthoDB" id="9800897at2"/>
<dbReference type="Gene3D" id="3.40.50.2300">
    <property type="match status" value="1"/>
</dbReference>
<dbReference type="Gene3D" id="3.30.450.20">
    <property type="entry name" value="PAS domain"/>
    <property type="match status" value="1"/>
</dbReference>
<keyword evidence="10" id="KW-1185">Reference proteome</keyword>
<gene>
    <name evidence="9" type="ORF">SAMN04488068_1534</name>
</gene>
<dbReference type="RefSeq" id="WP_072896188.1">
    <property type="nucleotide sequence ID" value="NZ_FQWZ01000003.1"/>
</dbReference>
<dbReference type="PROSITE" id="PS50110">
    <property type="entry name" value="RESPONSE_REGULATORY"/>
    <property type="match status" value="1"/>
</dbReference>
<dbReference type="EMBL" id="FQWZ01000003">
    <property type="protein sequence ID" value="SHG82256.1"/>
    <property type="molecule type" value="Genomic_DNA"/>
</dbReference>
<dbReference type="InterPro" id="IPR035965">
    <property type="entry name" value="PAS-like_dom_sf"/>
</dbReference>
<evidence type="ECO:0000256" key="3">
    <source>
        <dbReference type="ARBA" id="ARBA00023015"/>
    </source>
</evidence>
<dbReference type="GO" id="GO:0000976">
    <property type="term" value="F:transcription cis-regulatory region binding"/>
    <property type="evidence" value="ECO:0007669"/>
    <property type="project" value="TreeGrafter"/>
</dbReference>
<dbReference type="CDD" id="cd00130">
    <property type="entry name" value="PAS"/>
    <property type="match status" value="1"/>
</dbReference>
<protein>
    <submittedName>
        <fullName evidence="9">PAS domain S-box-containing protein</fullName>
    </submittedName>
</protein>
<evidence type="ECO:0000259" key="7">
    <source>
        <dbReference type="PROSITE" id="PS50110"/>
    </source>
</evidence>
<evidence type="ECO:0000313" key="10">
    <source>
        <dbReference type="Proteomes" id="UP000199758"/>
    </source>
</evidence>
<dbReference type="SUPFAM" id="SSF52172">
    <property type="entry name" value="CheY-like"/>
    <property type="match status" value="1"/>
</dbReference>
<dbReference type="InterPro" id="IPR000014">
    <property type="entry name" value="PAS"/>
</dbReference>
<keyword evidence="3" id="KW-0805">Transcription regulation</keyword>
<keyword evidence="2" id="KW-0902">Two-component regulatory system</keyword>
<dbReference type="STRING" id="490188.SAMN04488068_1534"/>
<feature type="domain" description="PAS" evidence="8">
    <location>
        <begin position="130"/>
        <end position="189"/>
    </location>
</feature>